<feature type="region of interest" description="Disordered" evidence="1">
    <location>
        <begin position="178"/>
        <end position="217"/>
    </location>
</feature>
<gene>
    <name evidence="5" type="ORF">DLAC_09165</name>
</gene>
<evidence type="ECO:0000256" key="3">
    <source>
        <dbReference type="SAM" id="SignalP"/>
    </source>
</evidence>
<dbReference type="InParanoid" id="A0A151Z9A5"/>
<dbReference type="InterPro" id="IPR038765">
    <property type="entry name" value="Papain-like_cys_pep_sf"/>
</dbReference>
<name>A0A151Z9A5_TIELA</name>
<feature type="compositionally biased region" description="Polar residues" evidence="1">
    <location>
        <begin position="207"/>
        <end position="217"/>
    </location>
</feature>
<dbReference type="Gene3D" id="1.10.287.2250">
    <property type="match status" value="1"/>
</dbReference>
<keyword evidence="2" id="KW-0472">Membrane</keyword>
<dbReference type="SUPFAM" id="SSF54001">
    <property type="entry name" value="Cysteine proteinases"/>
    <property type="match status" value="1"/>
</dbReference>
<dbReference type="OMA" id="SANHMTH"/>
<dbReference type="EMBL" id="LODT01000037">
    <property type="protein sequence ID" value="KYQ90540.1"/>
    <property type="molecule type" value="Genomic_DNA"/>
</dbReference>
<dbReference type="SMART" id="SM00848">
    <property type="entry name" value="Inhibitor_I29"/>
    <property type="match status" value="1"/>
</dbReference>
<evidence type="ECO:0000313" key="6">
    <source>
        <dbReference type="Proteomes" id="UP000076078"/>
    </source>
</evidence>
<sequence>MYKGLLFIVLLSVSLCIVRGIPSDEKLRDSFKNWKNSYKITFDTAEEEENRFQIWKTNMIEIVNENSKNNYNPGLIIVTPDLNMLKSGRDLESVQMVSTPQASSSSISLSANHMTHFTEAEKASMFTGFDPSLTAAVSAAALSTGAIIGIACGGAAFVAGSAAGGVIAYKKYQAKKKLSNTPVEMEEKPATNSSRGMDMFKFDPSKSHQSITARAYQ</sequence>
<evidence type="ECO:0000256" key="2">
    <source>
        <dbReference type="SAM" id="Phobius"/>
    </source>
</evidence>
<dbReference type="InterPro" id="IPR013201">
    <property type="entry name" value="Prot_inhib_I29"/>
</dbReference>
<feature type="chain" id="PRO_5007593024" description="Cathepsin propeptide inhibitor domain-containing protein" evidence="3">
    <location>
        <begin position="21"/>
        <end position="217"/>
    </location>
</feature>
<feature type="domain" description="Cathepsin propeptide inhibitor" evidence="4">
    <location>
        <begin position="31"/>
        <end position="122"/>
    </location>
</feature>
<evidence type="ECO:0000256" key="1">
    <source>
        <dbReference type="SAM" id="MobiDB-lite"/>
    </source>
</evidence>
<dbReference type="Pfam" id="PF08246">
    <property type="entry name" value="Inhibitor_I29"/>
    <property type="match status" value="1"/>
</dbReference>
<evidence type="ECO:0000259" key="4">
    <source>
        <dbReference type="SMART" id="SM00848"/>
    </source>
</evidence>
<keyword evidence="2" id="KW-1133">Transmembrane helix</keyword>
<accession>A0A151Z9A5</accession>
<evidence type="ECO:0000313" key="5">
    <source>
        <dbReference type="EMBL" id="KYQ90540.1"/>
    </source>
</evidence>
<organism evidence="5 6">
    <name type="scientific">Tieghemostelium lacteum</name>
    <name type="common">Slime mold</name>
    <name type="synonym">Dictyostelium lacteum</name>
    <dbReference type="NCBI Taxonomy" id="361077"/>
    <lineage>
        <taxon>Eukaryota</taxon>
        <taxon>Amoebozoa</taxon>
        <taxon>Evosea</taxon>
        <taxon>Eumycetozoa</taxon>
        <taxon>Dictyostelia</taxon>
        <taxon>Dictyosteliales</taxon>
        <taxon>Raperosteliaceae</taxon>
        <taxon>Tieghemostelium</taxon>
    </lineage>
</organism>
<dbReference type="AlphaFoldDB" id="A0A151Z9A5"/>
<feature type="signal peptide" evidence="3">
    <location>
        <begin position="1"/>
        <end position="20"/>
    </location>
</feature>
<reference evidence="5 6" key="1">
    <citation type="submission" date="2015-12" db="EMBL/GenBank/DDBJ databases">
        <title>Dictyostelia acquired genes for synthesis and detection of signals that induce cell-type specialization by lateral gene transfer from prokaryotes.</title>
        <authorList>
            <person name="Gloeckner G."/>
            <person name="Schaap P."/>
        </authorList>
    </citation>
    <scope>NUCLEOTIDE SEQUENCE [LARGE SCALE GENOMIC DNA]</scope>
    <source>
        <strain evidence="5 6">TK</strain>
    </source>
</reference>
<dbReference type="Proteomes" id="UP000076078">
    <property type="component" value="Unassembled WGS sequence"/>
</dbReference>
<keyword evidence="2" id="KW-0812">Transmembrane</keyword>
<protein>
    <recommendedName>
        <fullName evidence="4">Cathepsin propeptide inhibitor domain-containing protein</fullName>
    </recommendedName>
</protein>
<feature type="transmembrane region" description="Helical" evidence="2">
    <location>
        <begin position="146"/>
        <end position="169"/>
    </location>
</feature>
<proteinExistence type="predicted"/>
<comment type="caution">
    <text evidence="5">The sequence shown here is derived from an EMBL/GenBank/DDBJ whole genome shotgun (WGS) entry which is preliminary data.</text>
</comment>
<keyword evidence="6" id="KW-1185">Reference proteome</keyword>
<keyword evidence="3" id="KW-0732">Signal</keyword>